<feature type="compositionally biased region" description="Polar residues" evidence="1">
    <location>
        <begin position="905"/>
        <end position="923"/>
    </location>
</feature>
<dbReference type="Gene3D" id="2.30.180.10">
    <property type="entry name" value="FAS1 domain"/>
    <property type="match status" value="6"/>
</dbReference>
<dbReference type="PROSITE" id="PS50213">
    <property type="entry name" value="FAS1"/>
    <property type="match status" value="6"/>
</dbReference>
<dbReference type="FunFam" id="2.30.180.10:FF:000032">
    <property type="entry name" value="Fasciclin domain-containing protein, putative"/>
    <property type="match status" value="2"/>
</dbReference>
<proteinExistence type="predicted"/>
<evidence type="ECO:0000256" key="2">
    <source>
        <dbReference type="SAM" id="SignalP"/>
    </source>
</evidence>
<feature type="domain" description="FAS1" evidence="3">
    <location>
        <begin position="67"/>
        <end position="198"/>
    </location>
</feature>
<feature type="compositionally biased region" description="Low complexity" evidence="1">
    <location>
        <begin position="1548"/>
        <end position="1585"/>
    </location>
</feature>
<dbReference type="GO" id="GO:0005615">
    <property type="term" value="C:extracellular space"/>
    <property type="evidence" value="ECO:0007669"/>
    <property type="project" value="TreeGrafter"/>
</dbReference>
<feature type="compositionally biased region" description="Pro residues" evidence="1">
    <location>
        <begin position="553"/>
        <end position="579"/>
    </location>
</feature>
<feature type="compositionally biased region" description="Low complexity" evidence="1">
    <location>
        <begin position="536"/>
        <end position="551"/>
    </location>
</feature>
<feature type="compositionally biased region" description="Low complexity" evidence="1">
    <location>
        <begin position="727"/>
        <end position="744"/>
    </location>
</feature>
<feature type="compositionally biased region" description="Low complexity" evidence="1">
    <location>
        <begin position="343"/>
        <end position="366"/>
    </location>
</feature>
<feature type="domain" description="FAS1" evidence="3">
    <location>
        <begin position="1391"/>
        <end position="1521"/>
    </location>
</feature>
<feature type="compositionally biased region" description="Low complexity" evidence="1">
    <location>
        <begin position="1107"/>
        <end position="1117"/>
    </location>
</feature>
<feature type="compositionally biased region" description="Low complexity" evidence="1">
    <location>
        <begin position="974"/>
        <end position="986"/>
    </location>
</feature>
<feature type="compositionally biased region" description="Low complexity" evidence="1">
    <location>
        <begin position="465"/>
        <end position="507"/>
    </location>
</feature>
<feature type="chain" id="PRO_5043527885" description="FAS1 domain-containing protein" evidence="2">
    <location>
        <begin position="25"/>
        <end position="1988"/>
    </location>
</feature>
<name>A0AAV2A066_9ARAC</name>
<feature type="signal peptide" evidence="2">
    <location>
        <begin position="1"/>
        <end position="24"/>
    </location>
</feature>
<dbReference type="EMBL" id="CAXIEN010000096">
    <property type="protein sequence ID" value="CAL1276764.1"/>
    <property type="molecule type" value="Genomic_DNA"/>
</dbReference>
<feature type="compositionally biased region" description="Polar residues" evidence="1">
    <location>
        <begin position="1003"/>
        <end position="1021"/>
    </location>
</feature>
<feature type="region of interest" description="Disordered" evidence="1">
    <location>
        <begin position="339"/>
        <end position="1244"/>
    </location>
</feature>
<protein>
    <recommendedName>
        <fullName evidence="3">FAS1 domain-containing protein</fullName>
    </recommendedName>
</protein>
<keyword evidence="5" id="KW-1185">Reference proteome</keyword>
<feature type="compositionally biased region" description="Low complexity" evidence="1">
    <location>
        <begin position="402"/>
        <end position="457"/>
    </location>
</feature>
<evidence type="ECO:0000313" key="4">
    <source>
        <dbReference type="EMBL" id="CAL1276764.1"/>
    </source>
</evidence>
<dbReference type="GO" id="GO:0007155">
    <property type="term" value="P:cell adhesion"/>
    <property type="evidence" value="ECO:0007669"/>
    <property type="project" value="TreeGrafter"/>
</dbReference>
<feature type="compositionally biased region" description="Polar residues" evidence="1">
    <location>
        <begin position="372"/>
        <end position="401"/>
    </location>
</feature>
<feature type="compositionally biased region" description="Polar residues" evidence="1">
    <location>
        <begin position="1052"/>
        <end position="1078"/>
    </location>
</feature>
<feature type="compositionally biased region" description="Pro residues" evidence="1">
    <location>
        <begin position="814"/>
        <end position="828"/>
    </location>
</feature>
<feature type="compositionally biased region" description="Polar residues" evidence="1">
    <location>
        <begin position="1689"/>
        <end position="1715"/>
    </location>
</feature>
<accession>A0AAV2A066</accession>
<dbReference type="SMART" id="SM00554">
    <property type="entry name" value="FAS1"/>
    <property type="match status" value="6"/>
</dbReference>
<dbReference type="SUPFAM" id="SSF82153">
    <property type="entry name" value="FAS1 domain"/>
    <property type="match status" value="6"/>
</dbReference>
<feature type="domain" description="FAS1" evidence="3">
    <location>
        <begin position="1716"/>
        <end position="1852"/>
    </location>
</feature>
<dbReference type="InterPro" id="IPR000782">
    <property type="entry name" value="FAS1_domain"/>
</dbReference>
<feature type="compositionally biased region" description="Polar residues" evidence="1">
    <location>
        <begin position="1211"/>
        <end position="1243"/>
    </location>
</feature>
<feature type="compositionally biased region" description="Basic and acidic residues" evidence="1">
    <location>
        <begin position="939"/>
        <end position="952"/>
    </location>
</feature>
<organism evidence="4 5">
    <name type="scientific">Larinioides sclopetarius</name>
    <dbReference type="NCBI Taxonomy" id="280406"/>
    <lineage>
        <taxon>Eukaryota</taxon>
        <taxon>Metazoa</taxon>
        <taxon>Ecdysozoa</taxon>
        <taxon>Arthropoda</taxon>
        <taxon>Chelicerata</taxon>
        <taxon>Arachnida</taxon>
        <taxon>Araneae</taxon>
        <taxon>Araneomorphae</taxon>
        <taxon>Entelegynae</taxon>
        <taxon>Araneoidea</taxon>
        <taxon>Araneidae</taxon>
        <taxon>Larinioides</taxon>
    </lineage>
</organism>
<feature type="domain" description="FAS1" evidence="3">
    <location>
        <begin position="1858"/>
        <end position="1988"/>
    </location>
</feature>
<evidence type="ECO:0000256" key="1">
    <source>
        <dbReference type="SAM" id="MobiDB-lite"/>
    </source>
</evidence>
<comment type="caution">
    <text evidence="4">The sequence shown here is derived from an EMBL/GenBank/DDBJ whole genome shotgun (WGS) entry which is preliminary data.</text>
</comment>
<evidence type="ECO:0000313" key="5">
    <source>
        <dbReference type="Proteomes" id="UP001497382"/>
    </source>
</evidence>
<feature type="compositionally biased region" description="Low complexity" evidence="1">
    <location>
        <begin position="580"/>
        <end position="630"/>
    </location>
</feature>
<feature type="compositionally biased region" description="Polar residues" evidence="1">
    <location>
        <begin position="706"/>
        <end position="726"/>
    </location>
</feature>
<dbReference type="GO" id="GO:0030198">
    <property type="term" value="P:extracellular matrix organization"/>
    <property type="evidence" value="ECO:0007669"/>
    <property type="project" value="TreeGrafter"/>
</dbReference>
<feature type="compositionally biased region" description="Polar residues" evidence="1">
    <location>
        <begin position="1596"/>
        <end position="1682"/>
    </location>
</feature>
<feature type="compositionally biased region" description="Polar residues" evidence="1">
    <location>
        <begin position="646"/>
        <end position="661"/>
    </location>
</feature>
<dbReference type="InterPro" id="IPR050904">
    <property type="entry name" value="Adhesion/Biosynth-related"/>
</dbReference>
<sequence>MEMMQGILKVSLLFGLLGISPVLAGGGAASLQQQQQRVKSSYNKPQAAPLETLETVTSSEVEYVDGPLAPLYDFLIQRRLFRFCKLLRDAGLEDVLQNLGGYWTVFVPTDSSFMFLPGGTLDQLKGNPQQLRDFVLYHFVTGDFQSSQILNEMLVDSAQGAPLRFNIYGNIITVSGAQILEPDLQFELGLVYIIDHPLYPVSSTDLVSYLRTSHQRLYRLLLDAGLVDYLSSGTFTILAPDDDAFGFLSAEFTDILASNRTLAERILLNHILPGSLYTGGITDGMRWDTAGGEVITFTTKRGLIFANGIPIVIPDVPFTNGVIHVLNRVLLPEGVDADCQCKPSSDSSSRQPQSPGSSRLSPGQPQRPFVQGPTTRRPSGQSFSRQTNPPFGRQPPNSVTTGQGTRPMQPGQPQRPGQPGQPQGFGQPGQPQGSGQPGQPQRPGQPGQPQGFGQPGQPQGPGQPGQPQRPGQPGQPQRPGQLGQPQGPGQGTRPRQPVQQPQRPFTPSRVGPTPRPILQPGVQTQPEDDLNTVVDTGNQPTGGQWQPQQTTRYPPPSRQVPTPRVPVQPPKAQQPPRGQPPRGQQPPRNQQPTWGQQPPRAQQPSRQQPPRAQPTWGQQPPSGQQPQTSPDNVENPEQEIRPVVTNPPQTTSRWVNRQPTQAPRYPSPPRSPYRTPVTQRPQTTRSYQRVTPPAVGKVSRPGTEIATESPQQDFQTQRPVVQTTSWRRQQQVTQPTRRTTVRPSRPVPPTQRRPTQPRPGSFPTPAPVLPQGPDQPPFESNRQRPRCRQRGDILIPGSQNLPVCPDSDESEPCQSPPYNPSDPRPLCPIVPSGCRDVNEPFNPSDTRPQCPPSLPGQGCRVQGEPTYAGDTRPLCSPSPPSQLGCRDPAAPFSPTDNRPLCDPRGSQNPVTPSQGIAQPQGCRQATDPVDNRPLCPSEEDCRPFLERPKPGDLRPVCKVNRQTPQQRPHDSTKGQQGQGKLPQSQQRPTYPQPQGPRSPGSQTTRRPWQTTIAPQDNTNQVFAPGQPPASGNSRTPSPPSQPQGGKLPGRPQSGSRQPPRGSWQTTTAPQDITNQVFSPGQPPASGGLRTPPPPSQPQGGKIPGRPPQSGSRQPQPGTVTQPPSGSYPFRPTNGPYPIQPQTGIRPVQPQPPSAGTSRPYQPPAQNLRPQSQAPYPQGGNTQTPSYPVNQPGSADIAVNQPFVPQRRPVSPTRQQIGSVTSYPGRGTSTPRAPVSVTGTATPSEDSRRSLYEIVEDPALLIRGTPVKLTKIFALFHKAGIEDILSGPGPITVFLPSDDAFATLPKGVVDQLEENPELLRQILLYHVASVEILPTAQEQSYTVPSLEGNQLVITMLNGGRLILISGAKAIAVTRANNGIFYVVNQLLYPLPQENIVGAIQSRPDLSTLAMLLPMSGLSDMLQGQTPYTLLAPTDNAFAQLSPAVLQELTQNTTALQQILLNHVIEGAHYGREFLTGGTFPSARGGKLKFQVVSYGYQVNEINIKTPEIVTGTGVVHLIDQLLLEDSDLRFFQSLDNTVNGQDDSFSTNQQPTTGQIQPFQQPGTGTQPGSRQPGVGGQRPQPGQPQITGLMPPSRQRIGQRNPTGQRTTLRPTGGQAQVSGQTPFGGQRNPQTSGQASFAGQRNPQTSGQASFGGQRNPQTSGQASFGGQRNPQSQTSGQTSFGGKLPTRGQSTLTGPRQPSFQPQNLPGGNVGAGQQANVADLARSMGLNRFADWMTNTGLLEKVHDGGVYTVFAPTDEAINSLPQDMVYSIDTNPEQTKPLLQYHVVPRRINLNSLTNDETSGTLLQGKTLRFNVYSSVGTDCKQLVTAAGAPIGDALATMGSVQVIPITQVLYQPTGNLLNIVEASPILQELSQTLKAASLNWLISGSGPLTFFAPSDTAFQSLTPEQRKNLIEDKQAFTDLIKRHLVRGTYFSNGVQEDLQKTSEKNTPMTLSLQEGILTINSVPVTFSDITATNGVLHVIDQFL</sequence>
<dbReference type="PANTHER" id="PTHR10900:SF124">
    <property type="entry name" value="FI05614P"/>
    <property type="match status" value="1"/>
</dbReference>
<dbReference type="InterPro" id="IPR036378">
    <property type="entry name" value="FAS1_dom_sf"/>
</dbReference>
<keyword evidence="2" id="KW-0732">Signal</keyword>
<dbReference type="GO" id="GO:0050839">
    <property type="term" value="F:cell adhesion molecule binding"/>
    <property type="evidence" value="ECO:0007669"/>
    <property type="project" value="TreeGrafter"/>
</dbReference>
<feature type="compositionally biased region" description="Low complexity" evidence="1">
    <location>
        <begin position="672"/>
        <end position="685"/>
    </location>
</feature>
<dbReference type="Proteomes" id="UP001497382">
    <property type="component" value="Unassembled WGS sequence"/>
</dbReference>
<dbReference type="GO" id="GO:0031012">
    <property type="term" value="C:extracellular matrix"/>
    <property type="evidence" value="ECO:0007669"/>
    <property type="project" value="TreeGrafter"/>
</dbReference>
<feature type="domain" description="FAS1" evidence="3">
    <location>
        <begin position="1255"/>
        <end position="1386"/>
    </location>
</feature>
<dbReference type="Pfam" id="PF02469">
    <property type="entry name" value="Fasciclin"/>
    <property type="match status" value="6"/>
</dbReference>
<gene>
    <name evidence="4" type="ORF">LARSCL_LOCUS8834</name>
</gene>
<feature type="compositionally biased region" description="Polar residues" evidence="1">
    <location>
        <begin position="1153"/>
        <end position="1192"/>
    </location>
</feature>
<feature type="domain" description="FAS1" evidence="3">
    <location>
        <begin position="201"/>
        <end position="330"/>
    </location>
</feature>
<reference evidence="4 5" key="1">
    <citation type="submission" date="2024-04" db="EMBL/GenBank/DDBJ databases">
        <authorList>
            <person name="Rising A."/>
            <person name="Reimegard J."/>
            <person name="Sonavane S."/>
            <person name="Akerstrom W."/>
            <person name="Nylinder S."/>
            <person name="Hedman E."/>
            <person name="Kallberg Y."/>
        </authorList>
    </citation>
    <scope>NUCLEOTIDE SEQUENCE [LARGE SCALE GENOMIC DNA]</scope>
</reference>
<feature type="region of interest" description="Disordered" evidence="1">
    <location>
        <begin position="1540"/>
        <end position="1715"/>
    </location>
</feature>
<feature type="compositionally biased region" description="Pro residues" evidence="1">
    <location>
        <begin position="745"/>
        <end position="776"/>
    </location>
</feature>
<dbReference type="PANTHER" id="PTHR10900">
    <property type="entry name" value="PERIOSTIN-RELATED"/>
    <property type="match status" value="1"/>
</dbReference>
<evidence type="ECO:0000259" key="3">
    <source>
        <dbReference type="PROSITE" id="PS50213"/>
    </source>
</evidence>